<dbReference type="AlphaFoldDB" id="A0A183TRQ0"/>
<keyword evidence="2" id="KW-1185">Reference proteome</keyword>
<evidence type="ECO:0000313" key="3">
    <source>
        <dbReference type="WBParaSite" id="SSLN_0001987201-mRNA-1"/>
    </source>
</evidence>
<gene>
    <name evidence="1" type="ORF">SSLN_LOCUS19148</name>
</gene>
<dbReference type="WBParaSite" id="SSLN_0001987201-mRNA-1">
    <property type="protein sequence ID" value="SSLN_0001987201-mRNA-1"/>
    <property type="gene ID" value="SSLN_0001987201"/>
</dbReference>
<evidence type="ECO:0000313" key="1">
    <source>
        <dbReference type="EMBL" id="VDM05534.1"/>
    </source>
</evidence>
<reference evidence="3" key="1">
    <citation type="submission" date="2016-06" db="UniProtKB">
        <authorList>
            <consortium name="WormBaseParasite"/>
        </authorList>
    </citation>
    <scope>IDENTIFICATION</scope>
</reference>
<accession>A0A183TRQ0</accession>
<protein>
    <submittedName>
        <fullName evidence="1 3">Uncharacterized protein</fullName>
    </submittedName>
</protein>
<organism evidence="3">
    <name type="scientific">Schistocephalus solidus</name>
    <name type="common">Tapeworm</name>
    <dbReference type="NCBI Taxonomy" id="70667"/>
    <lineage>
        <taxon>Eukaryota</taxon>
        <taxon>Metazoa</taxon>
        <taxon>Spiralia</taxon>
        <taxon>Lophotrochozoa</taxon>
        <taxon>Platyhelminthes</taxon>
        <taxon>Cestoda</taxon>
        <taxon>Eucestoda</taxon>
        <taxon>Diphyllobothriidea</taxon>
        <taxon>Diphyllobothriidae</taxon>
        <taxon>Schistocephalus</taxon>
    </lineage>
</organism>
<dbReference type="EMBL" id="UYSU01046429">
    <property type="protein sequence ID" value="VDM05534.1"/>
    <property type="molecule type" value="Genomic_DNA"/>
</dbReference>
<name>A0A183TRQ0_SCHSO</name>
<evidence type="ECO:0000313" key="2">
    <source>
        <dbReference type="Proteomes" id="UP000275846"/>
    </source>
</evidence>
<sequence>MPITGSPMMDHRLDISKMRTSSPTKATSNKITQKLEDLYAQDNNSTVETRWCQLRNAIQSTAIKVLGRTRHQHQDLFYDNDADFTTFLAEKNRLHKAYTDHRTDASKVAFFRCHCLVQQRLREMQDTWMVRKAEEIQGYVDRNEREKLFKDIKAIYGPCINGTAALLSSGGTTLLTERSPFLK</sequence>
<dbReference type="Proteomes" id="UP000275846">
    <property type="component" value="Unassembled WGS sequence"/>
</dbReference>
<reference evidence="1 2" key="2">
    <citation type="submission" date="2018-11" db="EMBL/GenBank/DDBJ databases">
        <authorList>
            <consortium name="Pathogen Informatics"/>
        </authorList>
    </citation>
    <scope>NUCLEOTIDE SEQUENCE [LARGE SCALE GENOMIC DNA]</scope>
    <source>
        <strain evidence="1 2">NST_G2</strain>
    </source>
</reference>
<proteinExistence type="predicted"/>